<proteinExistence type="predicted"/>
<dbReference type="CDD" id="cd01012">
    <property type="entry name" value="YcaC_related"/>
    <property type="match status" value="1"/>
</dbReference>
<dbReference type="AlphaFoldDB" id="A0A0W0Y0U8"/>
<dbReference type="PATRIC" id="fig|458.5.peg.229"/>
<dbReference type="Gene3D" id="3.40.50.850">
    <property type="entry name" value="Isochorismatase-like"/>
    <property type="match status" value="1"/>
</dbReference>
<accession>A0A0W0Y0U8</accession>
<dbReference type="Pfam" id="PF00857">
    <property type="entry name" value="Isochorismatase"/>
    <property type="match status" value="1"/>
</dbReference>
<evidence type="ECO:0000259" key="1">
    <source>
        <dbReference type="Pfam" id="PF00857"/>
    </source>
</evidence>
<dbReference type="EMBL" id="LNYT01000003">
    <property type="protein sequence ID" value="KTD50600.1"/>
    <property type="molecule type" value="Genomic_DNA"/>
</dbReference>
<dbReference type="GO" id="GO:0016787">
    <property type="term" value="F:hydrolase activity"/>
    <property type="evidence" value="ECO:0007669"/>
    <property type="project" value="UniProtKB-KW"/>
</dbReference>
<organism evidence="2 3">
    <name type="scientific">Legionella rubrilucens</name>
    <dbReference type="NCBI Taxonomy" id="458"/>
    <lineage>
        <taxon>Bacteria</taxon>
        <taxon>Pseudomonadati</taxon>
        <taxon>Pseudomonadota</taxon>
        <taxon>Gammaproteobacteria</taxon>
        <taxon>Legionellales</taxon>
        <taxon>Legionellaceae</taxon>
        <taxon>Legionella</taxon>
    </lineage>
</organism>
<dbReference type="InterPro" id="IPR050993">
    <property type="entry name" value="Isochorismatase_domain"/>
</dbReference>
<dbReference type="Proteomes" id="UP000054608">
    <property type="component" value="Unassembled WGS sequence"/>
</dbReference>
<dbReference type="RefSeq" id="WP_058530362.1">
    <property type="nucleotide sequence ID" value="NZ_CAAAIN010000003.1"/>
</dbReference>
<dbReference type="PANTHER" id="PTHR14119:SF3">
    <property type="entry name" value="ISOCHORISMATASE DOMAIN-CONTAINING PROTEIN 2"/>
    <property type="match status" value="1"/>
</dbReference>
<keyword evidence="2" id="KW-0378">Hydrolase</keyword>
<evidence type="ECO:0000313" key="2">
    <source>
        <dbReference type="EMBL" id="KTD50600.1"/>
    </source>
</evidence>
<name>A0A0W0Y0U8_9GAMM</name>
<reference evidence="2 3" key="1">
    <citation type="submission" date="2015-11" db="EMBL/GenBank/DDBJ databases">
        <title>Genomic analysis of 38 Legionella species identifies large and diverse effector repertoires.</title>
        <authorList>
            <person name="Burstein D."/>
            <person name="Amaro F."/>
            <person name="Zusman T."/>
            <person name="Lifshitz Z."/>
            <person name="Cohen O."/>
            <person name="Gilbert J.A."/>
            <person name="Pupko T."/>
            <person name="Shuman H.A."/>
            <person name="Segal G."/>
        </authorList>
    </citation>
    <scope>NUCLEOTIDE SEQUENCE [LARGE SCALE GENOMIC DNA]</scope>
    <source>
        <strain evidence="2 3">WA-270A-C2</strain>
    </source>
</reference>
<feature type="domain" description="Isochorismatase-like" evidence="1">
    <location>
        <begin position="8"/>
        <end position="154"/>
    </location>
</feature>
<evidence type="ECO:0000313" key="3">
    <source>
        <dbReference type="Proteomes" id="UP000054608"/>
    </source>
</evidence>
<dbReference type="OrthoDB" id="9796958at2"/>
<sequence length="179" mass="19957">MLLKKDDSCLLLIDVQEKLAPFVLQSEKTIARCQWLMRLAKELAVPVLISEQYPSGLGSTVKPLQSGDKPLPKVHFSSWREPLCKDSLTALARNQVVLIGIEAHVCVLQTAVDLLEAGFQVYVVVDAVSSRHEQDLKYGLKRMKQAGIELVTSEMVFFEWVGQAGTPEFKALSNAYLKQ</sequence>
<dbReference type="SUPFAM" id="SSF52499">
    <property type="entry name" value="Isochorismatase-like hydrolases"/>
    <property type="match status" value="1"/>
</dbReference>
<keyword evidence="3" id="KW-1185">Reference proteome</keyword>
<protein>
    <submittedName>
        <fullName evidence="2">YcaC related amidohydrolase</fullName>
    </submittedName>
</protein>
<dbReference type="InterPro" id="IPR000868">
    <property type="entry name" value="Isochorismatase-like_dom"/>
</dbReference>
<dbReference type="PANTHER" id="PTHR14119">
    <property type="entry name" value="HYDROLASE"/>
    <property type="match status" value="1"/>
</dbReference>
<dbReference type="InterPro" id="IPR036380">
    <property type="entry name" value="Isochorismatase-like_sf"/>
</dbReference>
<comment type="caution">
    <text evidence="2">The sequence shown here is derived from an EMBL/GenBank/DDBJ whole genome shotgun (WGS) entry which is preliminary data.</text>
</comment>
<dbReference type="STRING" id="458.Lrub_0224"/>
<gene>
    <name evidence="2" type="ORF">Lrub_0224</name>
</gene>